<accession>A0A136IJ82</accession>
<dbReference type="Gene3D" id="3.50.50.60">
    <property type="entry name" value="FAD/NAD(P)-binding domain"/>
    <property type="match status" value="1"/>
</dbReference>
<dbReference type="Pfam" id="PF01494">
    <property type="entry name" value="FAD_binding_3"/>
    <property type="match status" value="1"/>
</dbReference>
<keyword evidence="5" id="KW-0560">Oxidoreductase</keyword>
<evidence type="ECO:0000256" key="5">
    <source>
        <dbReference type="ARBA" id="ARBA00023002"/>
    </source>
</evidence>
<comment type="pathway">
    <text evidence="1">Secondary metabolite biosynthesis.</text>
</comment>
<dbReference type="GO" id="GO:0071949">
    <property type="term" value="F:FAD binding"/>
    <property type="evidence" value="ECO:0007669"/>
    <property type="project" value="InterPro"/>
</dbReference>
<dbReference type="AlphaFoldDB" id="A0A136IJ82"/>
<comment type="similarity">
    <text evidence="2">Belongs to the paxM FAD-dependent monooxygenase family.</text>
</comment>
<keyword evidence="4" id="KW-0274">FAD</keyword>
<dbReference type="InterPro" id="IPR036188">
    <property type="entry name" value="FAD/NAD-bd_sf"/>
</dbReference>
<keyword evidence="9" id="KW-1185">Reference proteome</keyword>
<evidence type="ECO:0000256" key="4">
    <source>
        <dbReference type="ARBA" id="ARBA00022827"/>
    </source>
</evidence>
<feature type="domain" description="FAD-binding" evidence="7">
    <location>
        <begin position="331"/>
        <end position="382"/>
    </location>
</feature>
<evidence type="ECO:0000256" key="6">
    <source>
        <dbReference type="ARBA" id="ARBA00023033"/>
    </source>
</evidence>
<gene>
    <name evidence="8" type="ORF">Micbo1qcDRAFT_186840</name>
</gene>
<dbReference type="STRING" id="196109.A0A136IJ82"/>
<dbReference type="SUPFAM" id="SSF51905">
    <property type="entry name" value="FAD/NAD(P)-binding domain"/>
    <property type="match status" value="1"/>
</dbReference>
<evidence type="ECO:0000256" key="1">
    <source>
        <dbReference type="ARBA" id="ARBA00005179"/>
    </source>
</evidence>
<dbReference type="PRINTS" id="PR00420">
    <property type="entry name" value="RNGMNOXGNASE"/>
</dbReference>
<proteinExistence type="inferred from homology"/>
<name>A0A136IJ82_9PEZI</name>
<dbReference type="EMBL" id="KQ964313">
    <property type="protein sequence ID" value="KXJ84904.1"/>
    <property type="molecule type" value="Genomic_DNA"/>
</dbReference>
<dbReference type="OrthoDB" id="16820at2759"/>
<sequence length="466" mass="50833">MSIAIIGGGISGCATYLLLKKHLHPLPAGKQYSITIYEAHDMNKDTKPSERAKGLPHSATLTVGGGLGVGPNGLGVLRRLDEEVLRDVVRGGYVTPITIMKSKGGQVLVRANQGDALPPNAASEHAMSTVASSRHSIWRALRTRVSDNDIVIKRVSQVVANPDGPNTIEFSDGSPPIEADLIIGADGLKSRVKLALFPEAEKDPYPPRYEGLVGVGGFISASGVRDHVEKGAMNFVFGGNGFFGYFFSDSAESSPDRDSPHHIADPGERLAWWSTYEVSECPTTATIDKGAITRQLQERHKGWGDPVIQEILPSLEVDTMWPTWTVPPLPTWERDGVVLVGDAAHALPPTSGQGCSQALEDVEAFVLLLSHSLQNADQEQIEANPKSLVKTAARQYMALRVPHVTQILREAQKIQNSKRDKGTISEYLMYGVLWIMSFFPSVMFKKQYSVFTYNVADEVKKMTDSM</sequence>
<keyword evidence="3" id="KW-0285">Flavoprotein</keyword>
<dbReference type="PANTHER" id="PTHR13789">
    <property type="entry name" value="MONOOXYGENASE"/>
    <property type="match status" value="1"/>
</dbReference>
<evidence type="ECO:0000313" key="9">
    <source>
        <dbReference type="Proteomes" id="UP000070501"/>
    </source>
</evidence>
<dbReference type="Proteomes" id="UP000070501">
    <property type="component" value="Unassembled WGS sequence"/>
</dbReference>
<evidence type="ECO:0000256" key="3">
    <source>
        <dbReference type="ARBA" id="ARBA00022630"/>
    </source>
</evidence>
<dbReference type="InterPro" id="IPR002938">
    <property type="entry name" value="FAD-bd"/>
</dbReference>
<reference evidence="9" key="1">
    <citation type="submission" date="2016-02" db="EMBL/GenBank/DDBJ databases">
        <title>Draft genome sequence of Microdochium bolleyi, a fungal endophyte of beachgrass.</title>
        <authorList>
            <consortium name="DOE Joint Genome Institute"/>
            <person name="David A.S."/>
            <person name="May G."/>
            <person name="Haridas S."/>
            <person name="Lim J."/>
            <person name="Wang M."/>
            <person name="Labutti K."/>
            <person name="Lipzen A."/>
            <person name="Barry K."/>
            <person name="Grigoriev I.V."/>
        </authorList>
    </citation>
    <scope>NUCLEOTIDE SEQUENCE [LARGE SCALE GENOMIC DNA]</scope>
    <source>
        <strain evidence="9">J235TASD1</strain>
    </source>
</reference>
<evidence type="ECO:0000259" key="7">
    <source>
        <dbReference type="Pfam" id="PF01494"/>
    </source>
</evidence>
<keyword evidence="6" id="KW-0503">Monooxygenase</keyword>
<protein>
    <recommendedName>
        <fullName evidence="7">FAD-binding domain-containing protein</fullName>
    </recommendedName>
</protein>
<evidence type="ECO:0000313" key="8">
    <source>
        <dbReference type="EMBL" id="KXJ84904.1"/>
    </source>
</evidence>
<evidence type="ECO:0000256" key="2">
    <source>
        <dbReference type="ARBA" id="ARBA00007992"/>
    </source>
</evidence>
<dbReference type="PANTHER" id="PTHR13789:SF309">
    <property type="entry name" value="PUTATIVE (AFU_ORTHOLOGUE AFUA_6G14510)-RELATED"/>
    <property type="match status" value="1"/>
</dbReference>
<dbReference type="GO" id="GO:0004497">
    <property type="term" value="F:monooxygenase activity"/>
    <property type="evidence" value="ECO:0007669"/>
    <property type="project" value="UniProtKB-KW"/>
</dbReference>
<organism evidence="8 9">
    <name type="scientific">Microdochium bolleyi</name>
    <dbReference type="NCBI Taxonomy" id="196109"/>
    <lineage>
        <taxon>Eukaryota</taxon>
        <taxon>Fungi</taxon>
        <taxon>Dikarya</taxon>
        <taxon>Ascomycota</taxon>
        <taxon>Pezizomycotina</taxon>
        <taxon>Sordariomycetes</taxon>
        <taxon>Xylariomycetidae</taxon>
        <taxon>Xylariales</taxon>
        <taxon>Microdochiaceae</taxon>
        <taxon>Microdochium</taxon>
    </lineage>
</organism>
<dbReference type="InParanoid" id="A0A136IJ82"/>
<dbReference type="InterPro" id="IPR050493">
    <property type="entry name" value="FAD-dep_Monooxygenase_BioMet"/>
</dbReference>